<dbReference type="InterPro" id="IPR021317">
    <property type="entry name" value="DUF2917"/>
</dbReference>
<protein>
    <submittedName>
        <fullName evidence="1">DUF2917 domain-containing protein</fullName>
    </submittedName>
</protein>
<dbReference type="Proteomes" id="UP001469089">
    <property type="component" value="Unassembled WGS sequence"/>
</dbReference>
<evidence type="ECO:0000313" key="1">
    <source>
        <dbReference type="EMBL" id="MEQ5840779.1"/>
    </source>
</evidence>
<evidence type="ECO:0000313" key="2">
    <source>
        <dbReference type="Proteomes" id="UP001469089"/>
    </source>
</evidence>
<keyword evidence="2" id="KW-1185">Reference proteome</keyword>
<name>A0ABV1LNG0_9BURK</name>
<organism evidence="1 2">
    <name type="scientific">Paraburkholderia acidicola</name>
    <dbReference type="NCBI Taxonomy" id="1912599"/>
    <lineage>
        <taxon>Bacteria</taxon>
        <taxon>Pseudomonadati</taxon>
        <taxon>Pseudomonadota</taxon>
        <taxon>Betaproteobacteria</taxon>
        <taxon>Burkholderiales</taxon>
        <taxon>Burkholderiaceae</taxon>
        <taxon>Paraburkholderia</taxon>
    </lineage>
</organism>
<sequence length="109" mass="12294">MREISSSIVFEIKPGETVPMKVTRSTRLAVAGGPVWVTRSNDTEDYWLEPGHTLRLRSGERLWLSAESNAAANVAFSVPGRCDQRVAGWLGRIGERFAMYLRRDGWRTV</sequence>
<dbReference type="Pfam" id="PF11142">
    <property type="entry name" value="DUF2917"/>
    <property type="match status" value="1"/>
</dbReference>
<reference evidence="1 2" key="1">
    <citation type="journal article" date="2024" name="Chem. Sci.">
        <title>Discovery of a lagriamide polyketide by integrated genome mining, isotopic labeling, and untargeted metabolomics.</title>
        <authorList>
            <person name="Fergusson C.H."/>
            <person name="Saulog J."/>
            <person name="Paulo B.S."/>
            <person name="Wilson D.M."/>
            <person name="Liu D.Y."/>
            <person name="Morehouse N.J."/>
            <person name="Waterworth S."/>
            <person name="Barkei J."/>
            <person name="Gray C.A."/>
            <person name="Kwan J.C."/>
            <person name="Eustaquio A.S."/>
            <person name="Linington R.G."/>
        </authorList>
    </citation>
    <scope>NUCLEOTIDE SEQUENCE [LARGE SCALE GENOMIC DNA]</scope>
    <source>
        <strain evidence="1 2">RL17-338-BIF-B</strain>
    </source>
</reference>
<comment type="caution">
    <text evidence="1">The sequence shown here is derived from an EMBL/GenBank/DDBJ whole genome shotgun (WGS) entry which is preliminary data.</text>
</comment>
<dbReference type="EMBL" id="JAOALG010000001">
    <property type="protein sequence ID" value="MEQ5840779.1"/>
    <property type="molecule type" value="Genomic_DNA"/>
</dbReference>
<gene>
    <name evidence="1" type="ORF">N0A02_15240</name>
</gene>
<dbReference type="RefSeq" id="WP_349542872.1">
    <property type="nucleotide sequence ID" value="NZ_JAOALG010000001.1"/>
</dbReference>
<accession>A0ABV1LNG0</accession>
<proteinExistence type="predicted"/>